<proteinExistence type="inferred from homology"/>
<keyword evidence="6" id="KW-1278">Translocase</keyword>
<organism evidence="10">
    <name type="scientific">Candidatus Methanomethylicus mesodigestus</name>
    <dbReference type="NCBI Taxonomy" id="1867258"/>
    <lineage>
        <taxon>Archaea</taxon>
        <taxon>Thermoproteota</taxon>
        <taxon>Methanosuratincolia</taxon>
        <taxon>Candidatus Methanomethylicales</taxon>
        <taxon>Candidatus Methanomethylicaceae</taxon>
        <taxon>Candidatus Methanomethylicus</taxon>
    </lineage>
</organism>
<evidence type="ECO:0000256" key="4">
    <source>
        <dbReference type="ARBA" id="ARBA00022741"/>
    </source>
</evidence>
<evidence type="ECO:0000256" key="7">
    <source>
        <dbReference type="ARBA" id="ARBA00023136"/>
    </source>
</evidence>
<keyword evidence="4" id="KW-0547">Nucleotide-binding</keyword>
<dbReference type="InterPro" id="IPR003593">
    <property type="entry name" value="AAA+_ATPase"/>
</dbReference>
<evidence type="ECO:0000256" key="2">
    <source>
        <dbReference type="ARBA" id="ARBA00022448"/>
    </source>
</evidence>
<feature type="domain" description="ABC transporter" evidence="9">
    <location>
        <begin position="10"/>
        <end position="241"/>
    </location>
</feature>
<evidence type="ECO:0000256" key="3">
    <source>
        <dbReference type="ARBA" id="ARBA00022475"/>
    </source>
</evidence>
<sequence length="326" mass="36722">MIGEAPLMIIKVEKLTKKYKDLTAVDHVDLTIEEGEIFGLLGPNGAGKTTLLNMLATLIPPTEGVAYVNGYDTMKDPANVRKSIGMVFQAPSSDDILTGYENLYLHSLMFGVPKEQRKKRIAEVLKLVELEDRANQRVKTYSGGMRRRLELARGLLHKPKILLLDEPTLGLDPQTRGHIWEYIEKLAREERVTVIITTHYMEEAETLCDRVAIIDHGRIIALDSPENLKMKLGKSMIRAKIKDPKLDLIKGLNYVTKVEEKDGEVMIMLNDGGSHIQEILCNLGEASFVELREPTLNDVFLQLTGKEIREESAEGEIERYARANGR</sequence>
<keyword evidence="5 10" id="KW-0067">ATP-binding</keyword>
<dbReference type="PROSITE" id="PS50893">
    <property type="entry name" value="ABC_TRANSPORTER_2"/>
    <property type="match status" value="1"/>
</dbReference>
<dbReference type="AlphaFoldDB" id="A0A7C3J4B1"/>
<evidence type="ECO:0000256" key="1">
    <source>
        <dbReference type="ARBA" id="ARBA00004413"/>
    </source>
</evidence>
<dbReference type="GO" id="GO:1900753">
    <property type="term" value="P:doxorubicin transport"/>
    <property type="evidence" value="ECO:0007669"/>
    <property type="project" value="InterPro"/>
</dbReference>
<dbReference type="SMART" id="SM00382">
    <property type="entry name" value="AAA"/>
    <property type="match status" value="1"/>
</dbReference>
<name>A0A7C3J4B1_9CREN</name>
<comment type="subcellular location">
    <subcellularLocation>
        <location evidence="1">Cell membrane</location>
        <topology evidence="1">Peripheral membrane protein</topology>
        <orientation evidence="1">Cytoplasmic side</orientation>
    </subcellularLocation>
</comment>
<comment type="similarity">
    <text evidence="8">Belongs to the ABC transporter superfamily. Drug exporter-1 (DrugE1) (TC 3.A.1.105) family.</text>
</comment>
<keyword evidence="2" id="KW-0813">Transport</keyword>
<dbReference type="PROSITE" id="PS00211">
    <property type="entry name" value="ABC_TRANSPORTER_1"/>
    <property type="match status" value="1"/>
</dbReference>
<dbReference type="PANTHER" id="PTHR43582">
    <property type="entry name" value="LINEARMYCIN RESISTANCE ATP-BINDING PROTEIN LNRL"/>
    <property type="match status" value="1"/>
</dbReference>
<dbReference type="SUPFAM" id="SSF52540">
    <property type="entry name" value="P-loop containing nucleoside triphosphate hydrolases"/>
    <property type="match status" value="1"/>
</dbReference>
<protein>
    <submittedName>
        <fullName evidence="10">ATP-binding cassette domain-containing protein</fullName>
    </submittedName>
</protein>
<dbReference type="GO" id="GO:0043215">
    <property type="term" value="P:daunorubicin transport"/>
    <property type="evidence" value="ECO:0007669"/>
    <property type="project" value="InterPro"/>
</dbReference>
<dbReference type="Pfam" id="PF00005">
    <property type="entry name" value="ABC_tran"/>
    <property type="match status" value="1"/>
</dbReference>
<evidence type="ECO:0000256" key="5">
    <source>
        <dbReference type="ARBA" id="ARBA00022840"/>
    </source>
</evidence>
<dbReference type="InterPro" id="IPR003439">
    <property type="entry name" value="ABC_transporter-like_ATP-bd"/>
</dbReference>
<evidence type="ECO:0000313" key="10">
    <source>
        <dbReference type="EMBL" id="HFK21093.1"/>
    </source>
</evidence>
<evidence type="ECO:0000259" key="9">
    <source>
        <dbReference type="PROSITE" id="PS50893"/>
    </source>
</evidence>
<dbReference type="GO" id="GO:0016887">
    <property type="term" value="F:ATP hydrolysis activity"/>
    <property type="evidence" value="ECO:0007669"/>
    <property type="project" value="InterPro"/>
</dbReference>
<gene>
    <name evidence="10" type="ORF">ENS19_07465</name>
</gene>
<dbReference type="InterPro" id="IPR005894">
    <property type="entry name" value="DrrA"/>
</dbReference>
<dbReference type="EMBL" id="DSTX01000013">
    <property type="protein sequence ID" value="HFK21093.1"/>
    <property type="molecule type" value="Genomic_DNA"/>
</dbReference>
<evidence type="ECO:0000256" key="8">
    <source>
        <dbReference type="ARBA" id="ARBA00049985"/>
    </source>
</evidence>
<dbReference type="Pfam" id="PF13732">
    <property type="entry name" value="DrrA1-3_C"/>
    <property type="match status" value="1"/>
</dbReference>
<accession>A0A7C3J4B1</accession>
<dbReference type="InterPro" id="IPR017871">
    <property type="entry name" value="ABC_transporter-like_CS"/>
</dbReference>
<evidence type="ECO:0000256" key="6">
    <source>
        <dbReference type="ARBA" id="ARBA00022967"/>
    </source>
</evidence>
<dbReference type="GO" id="GO:0005524">
    <property type="term" value="F:ATP binding"/>
    <property type="evidence" value="ECO:0007669"/>
    <property type="project" value="UniProtKB-KW"/>
</dbReference>
<dbReference type="InterPro" id="IPR025302">
    <property type="entry name" value="DrrA1/2-like_C"/>
</dbReference>
<comment type="caution">
    <text evidence="10">The sequence shown here is derived from an EMBL/GenBank/DDBJ whole genome shotgun (WGS) entry which is preliminary data.</text>
</comment>
<dbReference type="Gene3D" id="3.40.50.300">
    <property type="entry name" value="P-loop containing nucleotide triphosphate hydrolases"/>
    <property type="match status" value="1"/>
</dbReference>
<keyword evidence="7" id="KW-0472">Membrane</keyword>
<keyword evidence="3" id="KW-1003">Cell membrane</keyword>
<dbReference type="PANTHER" id="PTHR43582:SF2">
    <property type="entry name" value="LINEARMYCIN RESISTANCE ATP-BINDING PROTEIN LNRL"/>
    <property type="match status" value="1"/>
</dbReference>
<reference evidence="10" key="1">
    <citation type="journal article" date="2020" name="mSystems">
        <title>Genome- and Community-Level Interaction Insights into Carbon Utilization and Element Cycling Functions of Hydrothermarchaeota in Hydrothermal Sediment.</title>
        <authorList>
            <person name="Zhou Z."/>
            <person name="Liu Y."/>
            <person name="Xu W."/>
            <person name="Pan J."/>
            <person name="Luo Z.H."/>
            <person name="Li M."/>
        </authorList>
    </citation>
    <scope>NUCLEOTIDE SEQUENCE [LARGE SCALE GENOMIC DNA]</scope>
    <source>
        <strain evidence="10">SpSt-468</strain>
    </source>
</reference>
<dbReference type="GO" id="GO:0005886">
    <property type="term" value="C:plasma membrane"/>
    <property type="evidence" value="ECO:0007669"/>
    <property type="project" value="UniProtKB-SubCell"/>
</dbReference>
<dbReference type="InterPro" id="IPR027417">
    <property type="entry name" value="P-loop_NTPase"/>
</dbReference>
<dbReference type="FunFam" id="3.40.50.300:FF:000589">
    <property type="entry name" value="ABC transporter, ATP-binding subunit"/>
    <property type="match status" value="1"/>
</dbReference>
<dbReference type="NCBIfam" id="TIGR01188">
    <property type="entry name" value="drrA"/>
    <property type="match status" value="1"/>
</dbReference>